<evidence type="ECO:0000313" key="2">
    <source>
        <dbReference type="Proteomes" id="UP000032360"/>
    </source>
</evidence>
<sequence length="50" mass="5495">MGSFRHPIASQMAKAKSSYTIAVAIIARDGPQKPLGVRKTSHQQINLDQF</sequence>
<dbReference type="Proteomes" id="UP000032360">
    <property type="component" value="Unassembled WGS sequence"/>
</dbReference>
<accession>A0A0D8HIV7</accession>
<comment type="caution">
    <text evidence="1">The sequence shown here is derived from an EMBL/GenBank/DDBJ whole genome shotgun (WGS) entry which is preliminary data.</text>
</comment>
<name>A0A0D8HIV7_9ACTN</name>
<proteinExistence type="predicted"/>
<protein>
    <submittedName>
        <fullName evidence="1">Uncharacterized protein</fullName>
    </submittedName>
</protein>
<organism evidence="1 2">
    <name type="scientific">Acidithrix ferrooxidans</name>
    <dbReference type="NCBI Taxonomy" id="1280514"/>
    <lineage>
        <taxon>Bacteria</taxon>
        <taxon>Bacillati</taxon>
        <taxon>Actinomycetota</taxon>
        <taxon>Acidimicrobiia</taxon>
        <taxon>Acidimicrobiales</taxon>
        <taxon>Acidimicrobiaceae</taxon>
        <taxon>Acidithrix</taxon>
    </lineage>
</organism>
<keyword evidence="2" id="KW-1185">Reference proteome</keyword>
<dbReference type="AlphaFoldDB" id="A0A0D8HIV7"/>
<evidence type="ECO:0000313" key="1">
    <source>
        <dbReference type="EMBL" id="KJF17863.1"/>
    </source>
</evidence>
<dbReference type="EMBL" id="JXYS01000028">
    <property type="protein sequence ID" value="KJF17863.1"/>
    <property type="molecule type" value="Genomic_DNA"/>
</dbReference>
<gene>
    <name evidence="1" type="ORF">AXFE_12470</name>
</gene>
<reference evidence="1 2" key="1">
    <citation type="submission" date="2015-01" db="EMBL/GenBank/DDBJ databases">
        <title>Draft genome of the acidophilic iron oxidizer Acidithrix ferrooxidans strain Py-F3.</title>
        <authorList>
            <person name="Poehlein A."/>
            <person name="Eisen S."/>
            <person name="Schloemann M."/>
            <person name="Johnson B.D."/>
            <person name="Daniel R."/>
            <person name="Muehling M."/>
        </authorList>
    </citation>
    <scope>NUCLEOTIDE SEQUENCE [LARGE SCALE GENOMIC DNA]</scope>
    <source>
        <strain evidence="1 2">Py-F3</strain>
    </source>
</reference>